<evidence type="ECO:0000256" key="1">
    <source>
        <dbReference type="ARBA" id="ARBA00006643"/>
    </source>
</evidence>
<dbReference type="AlphaFoldDB" id="A0A2P2ITS6"/>
<organism evidence="3">
    <name type="scientific">Rhizophora mucronata</name>
    <name type="common">Asiatic mangrove</name>
    <dbReference type="NCBI Taxonomy" id="61149"/>
    <lineage>
        <taxon>Eukaryota</taxon>
        <taxon>Viridiplantae</taxon>
        <taxon>Streptophyta</taxon>
        <taxon>Embryophyta</taxon>
        <taxon>Tracheophyta</taxon>
        <taxon>Spermatophyta</taxon>
        <taxon>Magnoliopsida</taxon>
        <taxon>eudicotyledons</taxon>
        <taxon>Gunneridae</taxon>
        <taxon>Pentapetalae</taxon>
        <taxon>rosids</taxon>
        <taxon>fabids</taxon>
        <taxon>Malpighiales</taxon>
        <taxon>Rhizophoraceae</taxon>
        <taxon>Rhizophora</taxon>
    </lineage>
</organism>
<dbReference type="EMBL" id="GGEC01004130">
    <property type="protein sequence ID" value="MBW84613.1"/>
    <property type="molecule type" value="Transcribed_RNA"/>
</dbReference>
<proteinExistence type="inferred from homology"/>
<evidence type="ECO:0000313" key="3">
    <source>
        <dbReference type="EMBL" id="MBW84613.1"/>
    </source>
</evidence>
<dbReference type="InterPro" id="IPR032867">
    <property type="entry name" value="DYW_dom"/>
</dbReference>
<evidence type="ECO:0000259" key="2">
    <source>
        <dbReference type="Pfam" id="PF14432"/>
    </source>
</evidence>
<sequence>MKTPSEAPILVIKNLRMCDDCHLAVVLISKVTKRMIIVRDANRFHHFQDGSCSCANYW</sequence>
<feature type="domain" description="DYW" evidence="2">
    <location>
        <begin position="1"/>
        <end position="58"/>
    </location>
</feature>
<dbReference type="EMBL" id="GGEC01004129">
    <property type="protein sequence ID" value="MBW84612.1"/>
    <property type="molecule type" value="Transcribed_RNA"/>
</dbReference>
<comment type="similarity">
    <text evidence="1">Belongs to the PPR family. PCMP-H subfamily.</text>
</comment>
<reference evidence="3" key="1">
    <citation type="submission" date="2018-02" db="EMBL/GenBank/DDBJ databases">
        <title>Rhizophora mucronata_Transcriptome.</title>
        <authorList>
            <person name="Meera S.P."/>
            <person name="Sreeshan A."/>
            <person name="Augustine A."/>
        </authorList>
    </citation>
    <scope>NUCLEOTIDE SEQUENCE</scope>
    <source>
        <tissue evidence="3">Leaf</tissue>
    </source>
</reference>
<accession>A0A2P2ITS6</accession>
<dbReference type="Pfam" id="PF14432">
    <property type="entry name" value="DYW_deaminase"/>
    <property type="match status" value="1"/>
</dbReference>
<name>A0A2P2ITS6_RHIMU</name>
<dbReference type="GO" id="GO:0008270">
    <property type="term" value="F:zinc ion binding"/>
    <property type="evidence" value="ECO:0007669"/>
    <property type="project" value="InterPro"/>
</dbReference>
<protein>
    <recommendedName>
        <fullName evidence="2">DYW domain-containing protein</fullName>
    </recommendedName>
</protein>